<evidence type="ECO:0000256" key="3">
    <source>
        <dbReference type="ARBA" id="ARBA00023128"/>
    </source>
</evidence>
<protein>
    <recommendedName>
        <fullName evidence="5">Mitochondrial assembly of ribosomal large subunit protein 1</fullName>
    </recommendedName>
</protein>
<dbReference type="SUPFAM" id="SSF81301">
    <property type="entry name" value="Nucleotidyltransferase"/>
    <property type="match status" value="1"/>
</dbReference>
<evidence type="ECO:0000256" key="5">
    <source>
        <dbReference type="ARBA" id="ARBA00073331"/>
    </source>
</evidence>
<accession>A0A2M4BYP0</accession>
<dbReference type="FunFam" id="3.30.460.10:FF:000018">
    <property type="entry name" value="Mitochondrial assembly of ribosomal large subunit 1"/>
    <property type="match status" value="1"/>
</dbReference>
<dbReference type="PANTHER" id="PTHR21043">
    <property type="entry name" value="IOJAP SUPERFAMILY ORTHOLOG"/>
    <property type="match status" value="1"/>
</dbReference>
<dbReference type="GO" id="GO:0043023">
    <property type="term" value="F:ribosomal large subunit binding"/>
    <property type="evidence" value="ECO:0007669"/>
    <property type="project" value="TreeGrafter"/>
</dbReference>
<reference evidence="6" key="1">
    <citation type="submission" date="2018-01" db="EMBL/GenBank/DDBJ databases">
        <title>An insight into the sialome of Amazonian anophelines.</title>
        <authorList>
            <person name="Ribeiro J.M."/>
            <person name="Scarpassa V."/>
            <person name="Calvo E."/>
        </authorList>
    </citation>
    <scope>NUCLEOTIDE SEQUENCE</scope>
    <source>
        <tissue evidence="6">Salivary glands</tissue>
    </source>
</reference>
<comment type="similarity">
    <text evidence="2">Belongs to the Iojap/RsfS family.</text>
</comment>
<dbReference type="PANTHER" id="PTHR21043:SF0">
    <property type="entry name" value="MITOCHONDRIAL ASSEMBLY OF RIBOSOMAL LARGE SUBUNIT PROTEIN 1"/>
    <property type="match status" value="1"/>
</dbReference>
<dbReference type="GO" id="GO:0017148">
    <property type="term" value="P:negative regulation of translation"/>
    <property type="evidence" value="ECO:0007669"/>
    <property type="project" value="TreeGrafter"/>
</dbReference>
<comment type="function">
    <text evidence="4">Required for normal mitochondrial ribosome function and mitochondrial translation. May play a role in ribosome biogenesis by preventing premature association of the 28S and 39S ribosomal subunits. Interacts with mitochondrial ribosomal protein uL14m (MRPL14), probably blocking formation of intersubunit bridge B8, preventing association of the 28S and 39S ribosomal subunits. Addition to isolated mitochondrial ribosomal subunits partially inhibits translation, probably by interfering with the association of the 28S and 39S ribosomal subunits and the formation of functional ribosomes. May also participate in the assembly and/or regulation of the stability of the large subunit of the mitochondrial ribosome. May function as a ribosomal silencing factor.</text>
</comment>
<dbReference type="AlphaFoldDB" id="A0A2M4BYP0"/>
<comment type="subcellular location">
    <subcellularLocation>
        <location evidence="1">Mitochondrion</location>
    </subcellularLocation>
</comment>
<proteinExistence type="inferred from homology"/>
<dbReference type="InterPro" id="IPR043519">
    <property type="entry name" value="NT_sf"/>
</dbReference>
<dbReference type="GO" id="GO:0090071">
    <property type="term" value="P:negative regulation of ribosome biogenesis"/>
    <property type="evidence" value="ECO:0007669"/>
    <property type="project" value="TreeGrafter"/>
</dbReference>
<evidence type="ECO:0000256" key="1">
    <source>
        <dbReference type="ARBA" id="ARBA00004173"/>
    </source>
</evidence>
<name>A0A2M4BYP0_9DIPT</name>
<dbReference type="HAMAP" id="MF_01477">
    <property type="entry name" value="Iojap_RsfS"/>
    <property type="match status" value="1"/>
</dbReference>
<keyword evidence="3" id="KW-0496">Mitochondrion</keyword>
<organism evidence="6">
    <name type="scientific">Anopheles marajoara</name>
    <dbReference type="NCBI Taxonomy" id="58244"/>
    <lineage>
        <taxon>Eukaryota</taxon>
        <taxon>Metazoa</taxon>
        <taxon>Ecdysozoa</taxon>
        <taxon>Arthropoda</taxon>
        <taxon>Hexapoda</taxon>
        <taxon>Insecta</taxon>
        <taxon>Pterygota</taxon>
        <taxon>Neoptera</taxon>
        <taxon>Endopterygota</taxon>
        <taxon>Diptera</taxon>
        <taxon>Nematocera</taxon>
        <taxon>Culicoidea</taxon>
        <taxon>Culicidae</taxon>
        <taxon>Anophelinae</taxon>
        <taxon>Anopheles</taxon>
    </lineage>
</organism>
<dbReference type="InterPro" id="IPR004394">
    <property type="entry name" value="Iojap/RsfS/C7orf30"/>
</dbReference>
<evidence type="ECO:0000256" key="2">
    <source>
        <dbReference type="ARBA" id="ARBA00010574"/>
    </source>
</evidence>
<evidence type="ECO:0000313" key="6">
    <source>
        <dbReference type="EMBL" id="MBW58124.1"/>
    </source>
</evidence>
<dbReference type="Gene3D" id="3.30.460.10">
    <property type="entry name" value="Beta Polymerase, domain 2"/>
    <property type="match status" value="1"/>
</dbReference>
<dbReference type="EMBL" id="GGFJ01008983">
    <property type="protein sequence ID" value="MBW58124.1"/>
    <property type="molecule type" value="Transcribed_RNA"/>
</dbReference>
<sequence length="233" mass="26698">MNFLRVGYVVSRENRTFASKFSSKRGLDKGALPQRIDRSIAPKYQVFRDTDAPVIFDVEEERLTFERKIIHSDVPDKFKSINLSRAEEGVFDLNDLVAILKLNNAMDMFVCTVPKHIKYVDYMCVVSGRNRKHMLGIAETVKKAFKIKRHTSDQIPKIEGESSSDWMAMDLGNIAIHIFSPAAREHYDLESLWTVGSSYDGESNKPNEDMVLLFEKHTVYLNGLKSLNTSKRM</sequence>
<evidence type="ECO:0000256" key="4">
    <source>
        <dbReference type="ARBA" id="ARBA00053669"/>
    </source>
</evidence>
<dbReference type="Pfam" id="PF02410">
    <property type="entry name" value="RsfS"/>
    <property type="match status" value="1"/>
</dbReference>
<dbReference type="GO" id="GO:0005739">
    <property type="term" value="C:mitochondrion"/>
    <property type="evidence" value="ECO:0007669"/>
    <property type="project" value="UniProtKB-SubCell"/>
</dbReference>
<dbReference type="NCBIfam" id="TIGR00090">
    <property type="entry name" value="rsfS_iojap_ybeB"/>
    <property type="match status" value="1"/>
</dbReference>